<keyword evidence="3 6" id="KW-0732">Signal</keyword>
<evidence type="ECO:0000313" key="7">
    <source>
        <dbReference type="EMBL" id="NER10784.1"/>
    </source>
</evidence>
<keyword evidence="5" id="KW-0325">Glycoprotein</keyword>
<dbReference type="Pfam" id="PF00450">
    <property type="entry name" value="Peptidase_S10"/>
    <property type="match status" value="1"/>
</dbReference>
<dbReference type="InterPro" id="IPR029058">
    <property type="entry name" value="AB_hydrolase_fold"/>
</dbReference>
<evidence type="ECO:0000256" key="1">
    <source>
        <dbReference type="ARBA" id="ARBA00022645"/>
    </source>
</evidence>
<dbReference type="InterPro" id="IPR001563">
    <property type="entry name" value="Peptidase_S10"/>
</dbReference>
<organism evidence="7 8">
    <name type="scientific">Muriicola jejuensis</name>
    <dbReference type="NCBI Taxonomy" id="504488"/>
    <lineage>
        <taxon>Bacteria</taxon>
        <taxon>Pseudomonadati</taxon>
        <taxon>Bacteroidota</taxon>
        <taxon>Flavobacteriia</taxon>
        <taxon>Flavobacteriales</taxon>
        <taxon>Flavobacteriaceae</taxon>
        <taxon>Muriicola</taxon>
    </lineage>
</organism>
<keyword evidence="4" id="KW-0378">Hydrolase</keyword>
<name>A0A6P0UC16_9FLAO</name>
<evidence type="ECO:0000313" key="8">
    <source>
        <dbReference type="Proteomes" id="UP000468443"/>
    </source>
</evidence>
<dbReference type="AlphaFoldDB" id="A0A6P0UC16"/>
<evidence type="ECO:0000256" key="4">
    <source>
        <dbReference type="ARBA" id="ARBA00022801"/>
    </source>
</evidence>
<keyword evidence="2" id="KW-0645">Protease</keyword>
<evidence type="ECO:0000256" key="6">
    <source>
        <dbReference type="SAM" id="SignalP"/>
    </source>
</evidence>
<dbReference type="GO" id="GO:0006508">
    <property type="term" value="P:proteolysis"/>
    <property type="evidence" value="ECO:0007669"/>
    <property type="project" value="UniProtKB-KW"/>
</dbReference>
<dbReference type="SUPFAM" id="SSF53474">
    <property type="entry name" value="alpha/beta-Hydrolases"/>
    <property type="match status" value="1"/>
</dbReference>
<proteinExistence type="predicted"/>
<dbReference type="Gene3D" id="3.40.50.1820">
    <property type="entry name" value="alpha/beta hydrolase"/>
    <property type="match status" value="1"/>
</dbReference>
<dbReference type="RefSeq" id="WP_163693124.1">
    <property type="nucleotide sequence ID" value="NZ_FXTW01000002.1"/>
</dbReference>
<sequence>MFRKIFIPLCLLVGFYATAQEEQEAAKPIPPAQSFVTRHQIQNGGQTVTFTATAAEHYLKNEEGEAVASIWAVAYTRNGVTNPATRPVTFVFNGGPGSASVLLHMGLLGPQLVKVPSDADADDGAAPYRLQTNQEGILDLTDLVFIDPVGTGYSWVVGKGKTEDYWGLMEDARSIAAFMRQWVTENNRWISPKYIAGESFGTTRAAAVANTLEGDGQDMALNGLILISQALDYAGSTSVHGNITSYLTYLPSMAATAWYHKKAGKGKTLEAFVQECRDFTYSTYAPALLKGNLLPPAEKQALAEKLAYFTGLDTPYILKSDLRVLIPRFQKQLLQDQGLAIGRLDGRFKGDESDDVAENPHLGDPASYQISSAYTAGLNHYLANSLQVRMDRPYLTDNGELANQWRWRTAPEGTYWEPMPVNTARMLGDTMRRNTDLKVLVASGYYDLICPFFDAEYTFNRNGIVTERVHFSYFEAGHMMYTHETDYQKLSRDIREFISNP</sequence>
<dbReference type="GO" id="GO:0004185">
    <property type="term" value="F:serine-type carboxypeptidase activity"/>
    <property type="evidence" value="ECO:0007669"/>
    <property type="project" value="InterPro"/>
</dbReference>
<protein>
    <submittedName>
        <fullName evidence="7">Peptidase S10</fullName>
    </submittedName>
</protein>
<reference evidence="7 8" key="1">
    <citation type="submission" date="2020-01" db="EMBL/GenBank/DDBJ databases">
        <title>Muriicola jejuensis KCTC 22299.</title>
        <authorList>
            <person name="Wang G."/>
        </authorList>
    </citation>
    <scope>NUCLEOTIDE SEQUENCE [LARGE SCALE GENOMIC DNA]</scope>
    <source>
        <strain evidence="7 8">KCTC 22299</strain>
    </source>
</reference>
<evidence type="ECO:0000256" key="5">
    <source>
        <dbReference type="ARBA" id="ARBA00023180"/>
    </source>
</evidence>
<feature type="signal peptide" evidence="6">
    <location>
        <begin position="1"/>
        <end position="19"/>
    </location>
</feature>
<accession>A0A6P0UC16</accession>
<evidence type="ECO:0000256" key="3">
    <source>
        <dbReference type="ARBA" id="ARBA00022729"/>
    </source>
</evidence>
<feature type="chain" id="PRO_5027031445" evidence="6">
    <location>
        <begin position="20"/>
        <end position="501"/>
    </location>
</feature>
<keyword evidence="1" id="KW-0121">Carboxypeptidase</keyword>
<comment type="caution">
    <text evidence="7">The sequence shown here is derived from an EMBL/GenBank/DDBJ whole genome shotgun (WGS) entry which is preliminary data.</text>
</comment>
<dbReference type="Proteomes" id="UP000468443">
    <property type="component" value="Unassembled WGS sequence"/>
</dbReference>
<dbReference type="PANTHER" id="PTHR11802:SF3">
    <property type="entry name" value="RETINOID-INDUCIBLE SERINE CARBOXYPEPTIDASE"/>
    <property type="match status" value="1"/>
</dbReference>
<gene>
    <name evidence="7" type="ORF">GWK09_09675</name>
</gene>
<evidence type="ECO:0000256" key="2">
    <source>
        <dbReference type="ARBA" id="ARBA00022670"/>
    </source>
</evidence>
<keyword evidence="8" id="KW-1185">Reference proteome</keyword>
<dbReference type="PANTHER" id="PTHR11802">
    <property type="entry name" value="SERINE PROTEASE FAMILY S10 SERINE CARBOXYPEPTIDASE"/>
    <property type="match status" value="1"/>
</dbReference>
<dbReference type="EMBL" id="JAABOP010000002">
    <property type="protein sequence ID" value="NER10784.1"/>
    <property type="molecule type" value="Genomic_DNA"/>
</dbReference>